<dbReference type="InterPro" id="IPR006522">
    <property type="entry name" value="Phage_virion_morphogenesis"/>
</dbReference>
<dbReference type="AlphaFoldDB" id="A0AAJ5ING9"/>
<evidence type="ECO:0000313" key="2">
    <source>
        <dbReference type="Proteomes" id="UP001058744"/>
    </source>
</evidence>
<reference evidence="1" key="1">
    <citation type="submission" date="2022-07" db="EMBL/GenBank/DDBJ databases">
        <title>Complete genome of MD9.</title>
        <authorList>
            <person name="Cao G."/>
        </authorList>
    </citation>
    <scope>NUCLEOTIDE SEQUENCE</scope>
    <source>
        <strain evidence="1">MD9</strain>
    </source>
</reference>
<dbReference type="EMBL" id="CP101700">
    <property type="protein sequence ID" value="UUC20549.1"/>
    <property type="molecule type" value="Genomic_DNA"/>
</dbReference>
<sequence length="158" mass="17640">MLSLIARALAAGSQSNAPDFELSVDTAQLRALADKVKRLGPNNPHIHQGLTIIGQNWVNRIKANFRNSISPYGEAWAPIHHREGQPLLDTGALRNSIKAEVRGLQIVLGTNLKYGQNHNEGLTVKRRQFLPDASRKLPNKWQQECERILVAQIEKALQ</sequence>
<accession>A0AAJ5ING9</accession>
<gene>
    <name evidence="1" type="ORF">NOV18_08730</name>
</gene>
<name>A0AAJ5ING9_9PSED</name>
<dbReference type="Proteomes" id="UP001058744">
    <property type="component" value="Chromosome"/>
</dbReference>
<proteinExistence type="predicted"/>
<dbReference type="Pfam" id="PF05069">
    <property type="entry name" value="Phage_tail_S"/>
    <property type="match status" value="1"/>
</dbReference>
<dbReference type="RefSeq" id="WP_256382010.1">
    <property type="nucleotide sequence ID" value="NZ_CP101700.1"/>
</dbReference>
<evidence type="ECO:0000313" key="1">
    <source>
        <dbReference type="EMBL" id="UUC20549.1"/>
    </source>
</evidence>
<protein>
    <submittedName>
        <fullName evidence="1">Phage virion morphogenesis protein</fullName>
    </submittedName>
</protein>
<organism evidence="1 2">
    <name type="scientific">Pseudomonas asiatica</name>
    <dbReference type="NCBI Taxonomy" id="2219225"/>
    <lineage>
        <taxon>Bacteria</taxon>
        <taxon>Pseudomonadati</taxon>
        <taxon>Pseudomonadota</taxon>
        <taxon>Gammaproteobacteria</taxon>
        <taxon>Pseudomonadales</taxon>
        <taxon>Pseudomonadaceae</taxon>
        <taxon>Pseudomonas</taxon>
    </lineage>
</organism>